<sequence length="474" mass="50979">MTPPAGPSPPPTGPRPPTGHRTPTESAASAAPDAAGPLDGLATGLRDRGVDPTVAAVVAVVVGSLLLRTVQLGARVFHWDEGRVGYWILRFDANGEFFYRPIIHGPFLPVVNNVLFDLIGASDFAARLPVAVVGGLLPLSALLLRRHLRDREVVALALLLSVDPLLVYYGRFMRGDVLVGSFCVAAFALVVYALDTRRTLPLFGAAALLGLGFTAKENALVYLACFLGAGFLLLDHRVVRTARTSGSLLDALVAEVVALGHFLDDWTEGSRTRATIERRVRDRRPDAPFASEAGYLGHLAVWLPVGAVGVAASFLAVTTFFYAPGRTCGRRSASRRRPRARPARRRRSGRSGTRRRGAPARSSGGRGRRAPTRDTRTCRTCGTSWRRSRTARASSSSSRSSASSSTATARPGAPARWSRSRRTGAGVARRLPRRDRHPGAVGRRPHRSRCRSRRRSASPASASRCSTPPATRTP</sequence>
<feature type="transmembrane region" description="Helical" evidence="2">
    <location>
        <begin position="299"/>
        <end position="323"/>
    </location>
</feature>
<evidence type="ECO:0000259" key="3">
    <source>
        <dbReference type="Pfam" id="PF13231"/>
    </source>
</evidence>
<dbReference type="InterPro" id="IPR038731">
    <property type="entry name" value="RgtA/B/C-like"/>
</dbReference>
<dbReference type="InterPro" id="IPR019962">
    <property type="entry name" value="CHP03663"/>
</dbReference>
<feature type="transmembrane region" description="Helical" evidence="2">
    <location>
        <begin position="221"/>
        <end position="239"/>
    </location>
</feature>
<feature type="compositionally biased region" description="Pro residues" evidence="1">
    <location>
        <begin position="1"/>
        <end position="17"/>
    </location>
</feature>
<accession>A0ABD5XVH0</accession>
<feature type="compositionally biased region" description="Low complexity" evidence="1">
    <location>
        <begin position="457"/>
        <end position="474"/>
    </location>
</feature>
<dbReference type="Proteomes" id="UP001596368">
    <property type="component" value="Unassembled WGS sequence"/>
</dbReference>
<name>A0ABD5XVH0_9EURY</name>
<keyword evidence="2" id="KW-0812">Transmembrane</keyword>
<dbReference type="NCBIfam" id="TIGR03663">
    <property type="entry name" value="flippase activity-associated protein Agl23"/>
    <property type="match status" value="1"/>
</dbReference>
<dbReference type="Pfam" id="PF13231">
    <property type="entry name" value="PMT_2"/>
    <property type="match status" value="1"/>
</dbReference>
<keyword evidence="2" id="KW-1133">Transmembrane helix</keyword>
<evidence type="ECO:0000313" key="5">
    <source>
        <dbReference type="Proteomes" id="UP001596368"/>
    </source>
</evidence>
<gene>
    <name evidence="4" type="ORF">ACFQRB_15415</name>
</gene>
<protein>
    <submittedName>
        <fullName evidence="4">Flippase activity-associated protein Agl23</fullName>
    </submittedName>
</protein>
<proteinExistence type="predicted"/>
<dbReference type="AlphaFoldDB" id="A0ABD5XVH0"/>
<feature type="compositionally biased region" description="Basic residues" evidence="1">
    <location>
        <begin position="328"/>
        <end position="358"/>
    </location>
</feature>
<feature type="region of interest" description="Disordered" evidence="1">
    <location>
        <begin position="328"/>
        <end position="474"/>
    </location>
</feature>
<evidence type="ECO:0000313" key="4">
    <source>
        <dbReference type="EMBL" id="MFC7137443.1"/>
    </source>
</evidence>
<dbReference type="PANTHER" id="PTHR41710:SF2">
    <property type="entry name" value="GLYCOSYL TRANSFERASE FAMILY 39_83 DOMAIN-CONTAINING PROTEIN"/>
    <property type="match status" value="1"/>
</dbReference>
<dbReference type="PANTHER" id="PTHR41710">
    <property type="entry name" value="GLYCOSYL TRANSFERASE, FAMILY 39"/>
    <property type="match status" value="1"/>
</dbReference>
<feature type="region of interest" description="Disordered" evidence="1">
    <location>
        <begin position="1"/>
        <end position="35"/>
    </location>
</feature>
<feature type="compositionally biased region" description="Basic residues" evidence="1">
    <location>
        <begin position="443"/>
        <end position="456"/>
    </location>
</feature>
<feature type="compositionally biased region" description="Low complexity" evidence="1">
    <location>
        <begin position="378"/>
        <end position="417"/>
    </location>
</feature>
<keyword evidence="2" id="KW-0472">Membrane</keyword>
<feature type="domain" description="Glycosyltransferase RgtA/B/C/D-like" evidence="3">
    <location>
        <begin position="104"/>
        <end position="254"/>
    </location>
</feature>
<evidence type="ECO:0000256" key="1">
    <source>
        <dbReference type="SAM" id="MobiDB-lite"/>
    </source>
</evidence>
<comment type="caution">
    <text evidence="4">The sequence shown here is derived from an EMBL/GenBank/DDBJ whole genome shotgun (WGS) entry which is preliminary data.</text>
</comment>
<feature type="transmembrane region" description="Helical" evidence="2">
    <location>
        <begin position="177"/>
        <end position="194"/>
    </location>
</feature>
<evidence type="ECO:0000256" key="2">
    <source>
        <dbReference type="SAM" id="Phobius"/>
    </source>
</evidence>
<reference evidence="4 5" key="1">
    <citation type="journal article" date="2019" name="Int. J. Syst. Evol. Microbiol.">
        <title>The Global Catalogue of Microorganisms (GCM) 10K type strain sequencing project: providing services to taxonomists for standard genome sequencing and annotation.</title>
        <authorList>
            <consortium name="The Broad Institute Genomics Platform"/>
            <consortium name="The Broad Institute Genome Sequencing Center for Infectious Disease"/>
            <person name="Wu L."/>
            <person name="Ma J."/>
        </authorList>
    </citation>
    <scope>NUCLEOTIDE SEQUENCE [LARGE SCALE GENOMIC DNA]</scope>
    <source>
        <strain evidence="4 5">DT92</strain>
    </source>
</reference>
<organism evidence="4 5">
    <name type="scientific">Halobaculum litoreum</name>
    <dbReference type="NCBI Taxonomy" id="3031998"/>
    <lineage>
        <taxon>Archaea</taxon>
        <taxon>Methanobacteriati</taxon>
        <taxon>Methanobacteriota</taxon>
        <taxon>Stenosarchaea group</taxon>
        <taxon>Halobacteria</taxon>
        <taxon>Halobacteriales</taxon>
        <taxon>Haloferacaceae</taxon>
        <taxon>Halobaculum</taxon>
    </lineage>
</organism>
<feature type="compositionally biased region" description="Low complexity" evidence="1">
    <location>
        <begin position="19"/>
        <end position="35"/>
    </location>
</feature>
<dbReference type="EMBL" id="JBHSZG010000001">
    <property type="protein sequence ID" value="MFC7137443.1"/>
    <property type="molecule type" value="Genomic_DNA"/>
</dbReference>
<feature type="transmembrane region" description="Helical" evidence="2">
    <location>
        <begin position="153"/>
        <end position="171"/>
    </location>
</feature>
<keyword evidence="5" id="KW-1185">Reference proteome</keyword>